<comment type="caution">
    <text evidence="2">The sequence shown here is derived from an EMBL/GenBank/DDBJ whole genome shotgun (WGS) entry which is preliminary data.</text>
</comment>
<dbReference type="GO" id="GO:0016042">
    <property type="term" value="P:lipid catabolic process"/>
    <property type="evidence" value="ECO:0007669"/>
    <property type="project" value="InterPro"/>
</dbReference>
<evidence type="ECO:0000313" key="3">
    <source>
        <dbReference type="Proteomes" id="UP000279275"/>
    </source>
</evidence>
<dbReference type="InterPro" id="IPR005152">
    <property type="entry name" value="Lipase_secreted"/>
</dbReference>
<name>A0A3M2KXW0_9NOCA</name>
<gene>
    <name evidence="2" type="ORF">EBN03_22185</name>
</gene>
<sequence length="397" mass="40382">MSTPRRPARLLCAATLAASLLATAGFATAGFATATPAPGDGGAPGAIIGTAAQPDGWHTVSGGEVVDYWTTASDGRAVPVSGALVVPPGPAPAGGWPIIAWDHGTSGFGAGCGGEAVPYGGQTASESARGDEIFRYFLAHGFAVVAPDYIGLGPYATGAHPYLELSSEGTATVDLVRAARAAHPELSRTWAVIGQSQGGHAALGASWIQATYAPELDFRGTVTIDPASDIEPILPLVGPSSTLDLGPDTTAFGAGILAGLRATHPEIDLDGYLSPAGRALLDEAPDLCLPEMTTRVAGLTLGDLLSRSLNEPAVRAAADTYLTVPTSGYTRPILILANVRDLTVPTPLHLALIAQFAAAGVDFRTVLGDGTHCVLSPAMWSAIDAWTANLLATPVVP</sequence>
<protein>
    <submittedName>
        <fullName evidence="2">Alpha/beta hydrolase</fullName>
    </submittedName>
</protein>
<dbReference type="Gene3D" id="3.40.50.1820">
    <property type="entry name" value="alpha/beta hydrolase"/>
    <property type="match status" value="1"/>
</dbReference>
<dbReference type="Pfam" id="PF03583">
    <property type="entry name" value="LIP"/>
    <property type="match status" value="1"/>
</dbReference>
<dbReference type="PANTHER" id="PTHR34853:SF1">
    <property type="entry name" value="LIPASE 5"/>
    <property type="match status" value="1"/>
</dbReference>
<dbReference type="PIRSF" id="PIRSF029171">
    <property type="entry name" value="Esterase_LipA"/>
    <property type="match status" value="1"/>
</dbReference>
<dbReference type="EMBL" id="RFFH01000010">
    <property type="protein sequence ID" value="RMI30357.1"/>
    <property type="molecule type" value="Genomic_DNA"/>
</dbReference>
<dbReference type="PANTHER" id="PTHR34853">
    <property type="match status" value="1"/>
</dbReference>
<feature type="signal peptide" evidence="1">
    <location>
        <begin position="1"/>
        <end position="29"/>
    </location>
</feature>
<accession>A0A3M2KXW0</accession>
<evidence type="ECO:0000256" key="1">
    <source>
        <dbReference type="SAM" id="SignalP"/>
    </source>
</evidence>
<dbReference type="RefSeq" id="WP_122190025.1">
    <property type="nucleotide sequence ID" value="NZ_RFFH01000010.1"/>
</dbReference>
<dbReference type="Gene3D" id="1.10.260.130">
    <property type="match status" value="1"/>
</dbReference>
<feature type="chain" id="PRO_5039159005" evidence="1">
    <location>
        <begin position="30"/>
        <end position="397"/>
    </location>
</feature>
<organism evidence="2 3">
    <name type="scientific">Nocardia stercoris</name>
    <dbReference type="NCBI Taxonomy" id="2483361"/>
    <lineage>
        <taxon>Bacteria</taxon>
        <taxon>Bacillati</taxon>
        <taxon>Actinomycetota</taxon>
        <taxon>Actinomycetes</taxon>
        <taxon>Mycobacteriales</taxon>
        <taxon>Nocardiaceae</taxon>
        <taxon>Nocardia</taxon>
    </lineage>
</organism>
<keyword evidence="3" id="KW-1185">Reference proteome</keyword>
<dbReference type="Proteomes" id="UP000279275">
    <property type="component" value="Unassembled WGS sequence"/>
</dbReference>
<dbReference type="AlphaFoldDB" id="A0A3M2KXW0"/>
<keyword evidence="1" id="KW-0732">Signal</keyword>
<dbReference type="GO" id="GO:0004806">
    <property type="term" value="F:triacylglycerol lipase activity"/>
    <property type="evidence" value="ECO:0007669"/>
    <property type="project" value="InterPro"/>
</dbReference>
<evidence type="ECO:0000313" key="2">
    <source>
        <dbReference type="EMBL" id="RMI30357.1"/>
    </source>
</evidence>
<proteinExistence type="predicted"/>
<reference evidence="2 3" key="1">
    <citation type="submission" date="2018-10" db="EMBL/GenBank/DDBJ databases">
        <title>Isolation from cow dung.</title>
        <authorList>
            <person name="Ling L."/>
        </authorList>
    </citation>
    <scope>NUCLEOTIDE SEQUENCE [LARGE SCALE GENOMIC DNA]</scope>
    <source>
        <strain evidence="2 3">NEAU-LL90</strain>
    </source>
</reference>
<dbReference type="InterPro" id="IPR029058">
    <property type="entry name" value="AB_hydrolase_fold"/>
</dbReference>
<dbReference type="OrthoDB" id="9798122at2"/>
<dbReference type="SUPFAM" id="SSF53474">
    <property type="entry name" value="alpha/beta-Hydrolases"/>
    <property type="match status" value="1"/>
</dbReference>
<keyword evidence="2" id="KW-0378">Hydrolase</keyword>